<dbReference type="STRING" id="571913.VV02_07645"/>
<evidence type="ECO:0000313" key="2">
    <source>
        <dbReference type="EMBL" id="AKU18732.1"/>
    </source>
</evidence>
<dbReference type="Proteomes" id="UP000066480">
    <property type="component" value="Chromosome"/>
</dbReference>
<organism evidence="2 3">
    <name type="scientific">Luteipulveratus mongoliensis</name>
    <dbReference type="NCBI Taxonomy" id="571913"/>
    <lineage>
        <taxon>Bacteria</taxon>
        <taxon>Bacillati</taxon>
        <taxon>Actinomycetota</taxon>
        <taxon>Actinomycetes</taxon>
        <taxon>Micrococcales</taxon>
        <taxon>Dermacoccaceae</taxon>
        <taxon>Luteipulveratus</taxon>
    </lineage>
</organism>
<dbReference type="KEGG" id="lmoi:VV02_07645"/>
<dbReference type="InterPro" id="IPR027417">
    <property type="entry name" value="P-loop_NTPase"/>
</dbReference>
<dbReference type="EMBL" id="CP011112">
    <property type="protein sequence ID" value="AKU18732.1"/>
    <property type="molecule type" value="Genomic_DNA"/>
</dbReference>
<dbReference type="AlphaFoldDB" id="A0A0K1JPU3"/>
<evidence type="ECO:0000256" key="1">
    <source>
        <dbReference type="SAM" id="Phobius"/>
    </source>
</evidence>
<name>A0A0K1JPU3_9MICO</name>
<feature type="transmembrane region" description="Helical" evidence="1">
    <location>
        <begin position="82"/>
        <end position="104"/>
    </location>
</feature>
<evidence type="ECO:0000313" key="3">
    <source>
        <dbReference type="Proteomes" id="UP000066480"/>
    </source>
</evidence>
<sequence>MQRTSRSTLRLSEVAREVVKPEGIVTTAWPRVVAQCADMGIVFDQWQHGAGSIILGKRADGKYAATVGGVVLSIPRQVGKTFLVGMIVIALCILHPGMTVLWTAHRTRTGSKTFQSMQGYVKRRKIAPHILGIRSVNGEQEIRFRNGSVIMFGARADGFGRGFDEVDIEVFDEAQILSEKALEDMIAATNQSRQEAGALLFFMGTPPRPSDAGEEFANRREKALSGKSKNMVYIEFGADRAAKLDDHKQWAKANPSFPHHTPIESMERMRENLTNEDSFRREGLGIWDDTTGATAFGPAWAACGGERPSKKLPVAAYGIAADLDLEHAAITAAYVEGDVVHVKPVEHAKGAGWVVDKAVALNAKKAAPFVVDGTGPAAVLIPKLKTAGLRVVVAKAADSLDACADIVERARQKTFRHANYPELNQAVDDAVKKASGDRWKWERRPPKGAEVPDITPLEAATWAVWALARPAAPPPEIF</sequence>
<keyword evidence="3" id="KW-1185">Reference proteome</keyword>
<dbReference type="Gene3D" id="3.40.50.300">
    <property type="entry name" value="P-loop containing nucleotide triphosphate hydrolases"/>
    <property type="match status" value="1"/>
</dbReference>
<reference evidence="2 3" key="1">
    <citation type="submission" date="2015-03" db="EMBL/GenBank/DDBJ databases">
        <title>Luteipulveratus halotolerans sp. nov., a novel actinobacterium (Dermacoccaceae) from Sarawak, Malaysia.</title>
        <authorList>
            <person name="Juboi H."/>
            <person name="Basik A."/>
            <person name="Shamsul S.S."/>
            <person name="Arnold P."/>
            <person name="Schmitt E.K."/>
            <person name="Sanglier J.-J."/>
            <person name="Yeo T."/>
        </authorList>
    </citation>
    <scope>NUCLEOTIDE SEQUENCE [LARGE SCALE GENOMIC DNA]</scope>
    <source>
        <strain evidence="2 3">MN07-A0370</strain>
    </source>
</reference>
<keyword evidence="1" id="KW-0812">Transmembrane</keyword>
<dbReference type="PATRIC" id="fig|571913.6.peg.1559"/>
<protein>
    <recommendedName>
        <fullName evidence="4">Terminase</fullName>
    </recommendedName>
</protein>
<gene>
    <name evidence="2" type="ORF">VV02_07645</name>
</gene>
<proteinExistence type="predicted"/>
<evidence type="ECO:0008006" key="4">
    <source>
        <dbReference type="Google" id="ProtNLM"/>
    </source>
</evidence>
<keyword evidence="1" id="KW-1133">Transmembrane helix</keyword>
<keyword evidence="1" id="KW-0472">Membrane</keyword>
<accession>A0A0K1JPU3</accession>